<proteinExistence type="predicted"/>
<dbReference type="AlphaFoldDB" id="A0A3Q7EYK3"/>
<dbReference type="SUPFAM" id="SSF56672">
    <property type="entry name" value="DNA/RNA polymerases"/>
    <property type="match status" value="1"/>
</dbReference>
<organism evidence="1">
    <name type="scientific">Solanum lycopersicum</name>
    <name type="common">Tomato</name>
    <name type="synonym">Lycopersicon esculentum</name>
    <dbReference type="NCBI Taxonomy" id="4081"/>
    <lineage>
        <taxon>Eukaryota</taxon>
        <taxon>Viridiplantae</taxon>
        <taxon>Streptophyta</taxon>
        <taxon>Embryophyta</taxon>
        <taxon>Tracheophyta</taxon>
        <taxon>Spermatophyta</taxon>
        <taxon>Magnoliopsida</taxon>
        <taxon>eudicotyledons</taxon>
        <taxon>Gunneridae</taxon>
        <taxon>Pentapetalae</taxon>
        <taxon>asterids</taxon>
        <taxon>lamiids</taxon>
        <taxon>Solanales</taxon>
        <taxon>Solanaceae</taxon>
        <taxon>Solanoideae</taxon>
        <taxon>Solaneae</taxon>
        <taxon>Solanum</taxon>
        <taxon>Solanum subgen. Lycopersicon</taxon>
    </lineage>
</organism>
<dbReference type="EnsemblPlants" id="Solyc02g031717.1.1">
    <property type="protein sequence ID" value="Solyc02g031717.1.1"/>
    <property type="gene ID" value="Solyc02g031717.1"/>
</dbReference>
<dbReference type="Gene3D" id="3.10.10.10">
    <property type="entry name" value="HIV Type 1 Reverse Transcriptase, subunit A, domain 1"/>
    <property type="match status" value="1"/>
</dbReference>
<accession>A0A3Q7EYK3</accession>
<dbReference type="InterPro" id="IPR043502">
    <property type="entry name" value="DNA/RNA_pol_sf"/>
</dbReference>
<name>A0A3Q7EYK3_SOLLC</name>
<dbReference type="InParanoid" id="A0A3Q7EYK3"/>
<evidence type="ECO:0000313" key="1">
    <source>
        <dbReference type="EnsemblPlants" id="Solyc02g031717.1.1"/>
    </source>
</evidence>
<evidence type="ECO:0000313" key="2">
    <source>
        <dbReference type="Proteomes" id="UP000004994"/>
    </source>
</evidence>
<dbReference type="Proteomes" id="UP000004994">
    <property type="component" value="Chromosome 2"/>
</dbReference>
<dbReference type="PANTHER" id="PTHR15503:SF45">
    <property type="entry name" value="RNA-DIRECTED DNA POLYMERASE HOMOLOG"/>
    <property type="match status" value="1"/>
</dbReference>
<reference evidence="1" key="1">
    <citation type="journal article" date="2012" name="Nature">
        <title>The tomato genome sequence provides insights into fleshy fruit evolution.</title>
        <authorList>
            <consortium name="Tomato Genome Consortium"/>
        </authorList>
    </citation>
    <scope>NUCLEOTIDE SEQUENCE [LARGE SCALE GENOMIC DNA]</scope>
    <source>
        <strain evidence="1">cv. Heinz 1706</strain>
    </source>
</reference>
<keyword evidence="2" id="KW-1185">Reference proteome</keyword>
<protein>
    <submittedName>
        <fullName evidence="1">Uncharacterized protein</fullName>
    </submittedName>
</protein>
<reference evidence="1" key="2">
    <citation type="submission" date="2019-01" db="UniProtKB">
        <authorList>
            <consortium name="EnsemblPlants"/>
        </authorList>
    </citation>
    <scope>IDENTIFICATION</scope>
    <source>
        <strain evidence="1">cv. Heinz 1706</strain>
    </source>
</reference>
<dbReference type="Gramene" id="Solyc02g031717.1.1">
    <property type="protein sequence ID" value="Solyc02g031717.1.1"/>
    <property type="gene ID" value="Solyc02g031717.1"/>
</dbReference>
<sequence length="233" mass="26402">MVAAQKQQNDTMLKTVNALPTTVHGFALKVPMDSGGWTGLTDFTFALIYMFDIILGLDFWYEVNTSISPRHNQLHISDAGGSCIVPLIRIPQNWMNLSVMQNFKGFKRDEPSFLVALVGGVENSFEEVVLPPCIEQVLCDNKDVMPKELPQRLPLRREVDHHIKLVPGAKPPAMMAYRMAPPEFEELSKQLKELMDSGISGRLRHHLVRLFYSKKRRRHCVCVSISGPSTMLR</sequence>
<dbReference type="PANTHER" id="PTHR15503">
    <property type="entry name" value="LDOC1 RELATED"/>
    <property type="match status" value="1"/>
</dbReference>
<dbReference type="InterPro" id="IPR032567">
    <property type="entry name" value="RTL1-rel"/>
</dbReference>
<dbReference type="OMA" id="MAYRMAP"/>